<keyword evidence="2" id="KW-1003">Cell membrane</keyword>
<dbReference type="GO" id="GO:0009244">
    <property type="term" value="P:lipopolysaccharide core region biosynthetic process"/>
    <property type="evidence" value="ECO:0007669"/>
    <property type="project" value="TreeGrafter"/>
</dbReference>
<evidence type="ECO:0000259" key="8">
    <source>
        <dbReference type="Pfam" id="PF00884"/>
    </source>
</evidence>
<dbReference type="EMBL" id="FYAH01000002">
    <property type="protein sequence ID" value="SMY16155.1"/>
    <property type="molecule type" value="Genomic_DNA"/>
</dbReference>
<dbReference type="AlphaFoldDB" id="A0A1Y6KYC1"/>
<dbReference type="GO" id="GO:0016776">
    <property type="term" value="F:phosphotransferase activity, phosphate group as acceptor"/>
    <property type="evidence" value="ECO:0007669"/>
    <property type="project" value="TreeGrafter"/>
</dbReference>
<keyword evidence="6" id="KW-1133">Transmembrane helix</keyword>
<evidence type="ECO:0000256" key="1">
    <source>
        <dbReference type="ARBA" id="ARBA00004429"/>
    </source>
</evidence>
<keyword evidence="5" id="KW-0812">Transmembrane</keyword>
<evidence type="ECO:0000256" key="2">
    <source>
        <dbReference type="ARBA" id="ARBA00022475"/>
    </source>
</evidence>
<comment type="subcellular location">
    <subcellularLocation>
        <location evidence="1">Cell inner membrane</location>
        <topology evidence="1">Multi-pass membrane protein</topology>
    </subcellularLocation>
</comment>
<evidence type="ECO:0000259" key="9">
    <source>
        <dbReference type="Pfam" id="PF08019"/>
    </source>
</evidence>
<dbReference type="Proteomes" id="UP000196485">
    <property type="component" value="Unassembled WGS sequence"/>
</dbReference>
<evidence type="ECO:0000313" key="11">
    <source>
        <dbReference type="Proteomes" id="UP000196485"/>
    </source>
</evidence>
<dbReference type="InterPro" id="IPR000917">
    <property type="entry name" value="Sulfatase_N"/>
</dbReference>
<keyword evidence="4 10" id="KW-0808">Transferase</keyword>
<dbReference type="Pfam" id="PF08019">
    <property type="entry name" value="EptA_B_N"/>
    <property type="match status" value="1"/>
</dbReference>
<dbReference type="InterPro" id="IPR040423">
    <property type="entry name" value="PEA_transferase"/>
</dbReference>
<dbReference type="PANTHER" id="PTHR30443">
    <property type="entry name" value="INNER MEMBRANE PROTEIN"/>
    <property type="match status" value="1"/>
</dbReference>
<evidence type="ECO:0000256" key="3">
    <source>
        <dbReference type="ARBA" id="ARBA00022519"/>
    </source>
</evidence>
<keyword evidence="3" id="KW-0997">Cell inner membrane</keyword>
<dbReference type="InterPro" id="IPR058130">
    <property type="entry name" value="PEA_transf_C"/>
</dbReference>
<evidence type="ECO:0000256" key="6">
    <source>
        <dbReference type="ARBA" id="ARBA00022989"/>
    </source>
</evidence>
<feature type="domain" description="Sulfatase N-terminal" evidence="8">
    <location>
        <begin position="70"/>
        <end position="319"/>
    </location>
</feature>
<dbReference type="RefSeq" id="WP_235011149.1">
    <property type="nucleotide sequence ID" value="NZ_FYAH01000002.1"/>
</dbReference>
<sequence length="322" mass="36877">MLIAAFFYKDYASVGRNNKYFNRVIIPSYIYTIIKYIDRTYFMKPIAYQEIGTDAKLVTTATSNGKPTLFVFVLGETARSQNYQANGYLRPTNQYTQSDSMISFKNVASCGTATAVSVPCMFSAMNRSNYNKETAYNQDTFIDILHRAGIRCYGKKMMVVIKVLAIKHDANNPLCDGESCFDMALLNNFDQEVTEMKGSKFITLHIMGSHGPTYYKRYPKDHAFFKPDCQRADIENCTQEQIVNSYDNTILYTDYMISQLIHKLKSYSDKYNTALFYISDHGESLGEDGLYLHGTPYSLAPKYQTTVPMMMRFSKLFTQNEV</sequence>
<name>A0A1Y6KYC1_9GAMM</name>
<evidence type="ECO:0000256" key="5">
    <source>
        <dbReference type="ARBA" id="ARBA00022692"/>
    </source>
</evidence>
<proteinExistence type="predicted"/>
<dbReference type="SUPFAM" id="SSF53649">
    <property type="entry name" value="Alkaline phosphatase-like"/>
    <property type="match status" value="1"/>
</dbReference>
<evidence type="ECO:0000256" key="7">
    <source>
        <dbReference type="ARBA" id="ARBA00023136"/>
    </source>
</evidence>
<organism evidence="10 11">
    <name type="scientific">Photobacterium aquimaris</name>
    <dbReference type="NCBI Taxonomy" id="512643"/>
    <lineage>
        <taxon>Bacteria</taxon>
        <taxon>Pseudomonadati</taxon>
        <taxon>Pseudomonadota</taxon>
        <taxon>Gammaproteobacteria</taxon>
        <taxon>Vibrionales</taxon>
        <taxon>Vibrionaceae</taxon>
        <taxon>Photobacterium</taxon>
    </lineage>
</organism>
<dbReference type="EC" id="2.7.-.-" evidence="10"/>
<evidence type="ECO:0000313" key="10">
    <source>
        <dbReference type="EMBL" id="SMY16155.1"/>
    </source>
</evidence>
<feature type="domain" description="Phosphoethanolamine transferase N-terminal" evidence="9">
    <location>
        <begin position="2"/>
        <end position="40"/>
    </location>
</feature>
<dbReference type="Pfam" id="PF00884">
    <property type="entry name" value="Sulfatase"/>
    <property type="match status" value="1"/>
</dbReference>
<dbReference type="InterPro" id="IPR017850">
    <property type="entry name" value="Alkaline_phosphatase_core_sf"/>
</dbReference>
<accession>A0A1Y6KYC1</accession>
<gene>
    <name evidence="10" type="primary">eptA_2</name>
    <name evidence="10" type="ORF">PAQU9191_01386</name>
</gene>
<evidence type="ECO:0000256" key="4">
    <source>
        <dbReference type="ARBA" id="ARBA00022679"/>
    </source>
</evidence>
<reference evidence="11" key="1">
    <citation type="submission" date="2017-06" db="EMBL/GenBank/DDBJ databases">
        <authorList>
            <person name="Rodrigo-Torres L."/>
            <person name="Arahal R. D."/>
            <person name="Lucena T."/>
        </authorList>
    </citation>
    <scope>NUCLEOTIDE SEQUENCE [LARGE SCALE GENOMIC DNA]</scope>
    <source>
        <strain evidence="11">type strain: CECT 9192</strain>
    </source>
</reference>
<dbReference type="PANTHER" id="PTHR30443:SF0">
    <property type="entry name" value="PHOSPHOETHANOLAMINE TRANSFERASE EPTA"/>
    <property type="match status" value="1"/>
</dbReference>
<dbReference type="CDD" id="cd16017">
    <property type="entry name" value="LptA"/>
    <property type="match status" value="1"/>
</dbReference>
<keyword evidence="11" id="KW-1185">Reference proteome</keyword>
<protein>
    <submittedName>
        <fullName evidence="10">Phosphoethanolamine transferase EptA</fullName>
        <ecNumber evidence="10">2.7.-.-</ecNumber>
    </submittedName>
</protein>
<dbReference type="InterPro" id="IPR012549">
    <property type="entry name" value="EptA-like_N"/>
</dbReference>
<keyword evidence="7" id="KW-0472">Membrane</keyword>
<dbReference type="Gene3D" id="3.40.720.10">
    <property type="entry name" value="Alkaline Phosphatase, subunit A"/>
    <property type="match status" value="1"/>
</dbReference>
<dbReference type="GO" id="GO:0005886">
    <property type="term" value="C:plasma membrane"/>
    <property type="evidence" value="ECO:0007669"/>
    <property type="project" value="UniProtKB-SubCell"/>
</dbReference>